<dbReference type="InterPro" id="IPR036291">
    <property type="entry name" value="NAD(P)-bd_dom_sf"/>
</dbReference>
<dbReference type="InterPro" id="IPR011032">
    <property type="entry name" value="GroES-like_sf"/>
</dbReference>
<evidence type="ECO:0000256" key="4">
    <source>
        <dbReference type="ARBA" id="ARBA00023002"/>
    </source>
</evidence>
<dbReference type="Gene3D" id="3.40.50.720">
    <property type="entry name" value="NAD(P)-binding Rossmann-like Domain"/>
    <property type="match status" value="1"/>
</dbReference>
<dbReference type="GO" id="GO:0016616">
    <property type="term" value="F:oxidoreductase activity, acting on the CH-OH group of donors, NAD or NADP as acceptor"/>
    <property type="evidence" value="ECO:0007669"/>
    <property type="project" value="InterPro"/>
</dbReference>
<keyword evidence="2" id="KW-0479">Metal-binding</keyword>
<dbReference type="PROSITE" id="PS00059">
    <property type="entry name" value="ADH_ZINC"/>
    <property type="match status" value="1"/>
</dbReference>
<dbReference type="SUPFAM" id="SSF51735">
    <property type="entry name" value="NAD(P)-binding Rossmann-fold domains"/>
    <property type="match status" value="1"/>
</dbReference>
<accession>A0A8H7TBC2</accession>
<evidence type="ECO:0000259" key="5">
    <source>
        <dbReference type="SMART" id="SM00829"/>
    </source>
</evidence>
<evidence type="ECO:0000313" key="7">
    <source>
        <dbReference type="Proteomes" id="UP000664132"/>
    </source>
</evidence>
<organism evidence="6 7">
    <name type="scientific">Cadophora malorum</name>
    <dbReference type="NCBI Taxonomy" id="108018"/>
    <lineage>
        <taxon>Eukaryota</taxon>
        <taxon>Fungi</taxon>
        <taxon>Dikarya</taxon>
        <taxon>Ascomycota</taxon>
        <taxon>Pezizomycotina</taxon>
        <taxon>Leotiomycetes</taxon>
        <taxon>Helotiales</taxon>
        <taxon>Ploettnerulaceae</taxon>
        <taxon>Cadophora</taxon>
    </lineage>
</organism>
<evidence type="ECO:0000256" key="2">
    <source>
        <dbReference type="ARBA" id="ARBA00022723"/>
    </source>
</evidence>
<dbReference type="GO" id="GO:0008270">
    <property type="term" value="F:zinc ion binding"/>
    <property type="evidence" value="ECO:0007669"/>
    <property type="project" value="InterPro"/>
</dbReference>
<comment type="caution">
    <text evidence="6">The sequence shown here is derived from an EMBL/GenBank/DDBJ whole genome shotgun (WGS) entry which is preliminary data.</text>
</comment>
<name>A0A8H7TBC2_9HELO</name>
<proteinExistence type="predicted"/>
<dbReference type="InterPro" id="IPR020843">
    <property type="entry name" value="ER"/>
</dbReference>
<sequence length="337" mass="36538">MSISNTVYRGVAGDAAGAVVKSSVDISSDLGPKEVLIKITHSSLCYTDIHMMPFGCALGHEGVGIIEKVGSEVTTLKIGDRAGGGYLRNSCGHCNYCTKGRDIYCYERNIFGEQDFNAGTFAEYYIGVESYVHKIPDNLPSEYAAPLQCAGSTVYNAITSSAKTGDRVGILGIGGLGHLAIQFSAKLGFDTIVFSTTAEKEAEAKSFGASEFYLLSEPEKIVKPVDILIVTAGKYPDWTKFMNKNILARGGDILALSAPIVPIELPSFPFFFETYNFKSSLVASRGIHEDMLNFAARTGVRPVIEKFEFTQKGFEEAMEKMKNGKMRYRGVLVADGA</sequence>
<evidence type="ECO:0000256" key="3">
    <source>
        <dbReference type="ARBA" id="ARBA00022833"/>
    </source>
</evidence>
<dbReference type="FunFam" id="3.40.50.720:FF:000022">
    <property type="entry name" value="Cinnamyl alcohol dehydrogenase"/>
    <property type="match status" value="1"/>
</dbReference>
<dbReference type="SUPFAM" id="SSF50129">
    <property type="entry name" value="GroES-like"/>
    <property type="match status" value="1"/>
</dbReference>
<comment type="cofactor">
    <cofactor evidence="1">
        <name>Zn(2+)</name>
        <dbReference type="ChEBI" id="CHEBI:29105"/>
    </cofactor>
</comment>
<dbReference type="Proteomes" id="UP000664132">
    <property type="component" value="Unassembled WGS sequence"/>
</dbReference>
<dbReference type="SMART" id="SM00829">
    <property type="entry name" value="PKS_ER"/>
    <property type="match status" value="1"/>
</dbReference>
<gene>
    <name evidence="6" type="ORF">IFR04_010837</name>
</gene>
<evidence type="ECO:0000313" key="6">
    <source>
        <dbReference type="EMBL" id="KAG4416012.1"/>
    </source>
</evidence>
<dbReference type="Gene3D" id="3.90.180.10">
    <property type="entry name" value="Medium-chain alcohol dehydrogenases, catalytic domain"/>
    <property type="match status" value="1"/>
</dbReference>
<dbReference type="AlphaFoldDB" id="A0A8H7TBC2"/>
<dbReference type="InterPro" id="IPR013154">
    <property type="entry name" value="ADH-like_N"/>
</dbReference>
<dbReference type="CDD" id="cd05283">
    <property type="entry name" value="CAD1"/>
    <property type="match status" value="1"/>
</dbReference>
<dbReference type="InterPro" id="IPR002328">
    <property type="entry name" value="ADH_Zn_CS"/>
</dbReference>
<dbReference type="Pfam" id="PF08240">
    <property type="entry name" value="ADH_N"/>
    <property type="match status" value="1"/>
</dbReference>
<keyword evidence="4" id="KW-0560">Oxidoreductase</keyword>
<feature type="domain" description="Enoyl reductase (ER)" evidence="5">
    <location>
        <begin position="13"/>
        <end position="332"/>
    </location>
</feature>
<keyword evidence="7" id="KW-1185">Reference proteome</keyword>
<reference evidence="6" key="1">
    <citation type="submission" date="2021-02" db="EMBL/GenBank/DDBJ databases">
        <title>Genome sequence Cadophora malorum strain M34.</title>
        <authorList>
            <person name="Stefanovic E."/>
            <person name="Vu D."/>
            <person name="Scully C."/>
            <person name="Dijksterhuis J."/>
            <person name="Roader J."/>
            <person name="Houbraken J."/>
        </authorList>
    </citation>
    <scope>NUCLEOTIDE SEQUENCE</scope>
    <source>
        <strain evidence="6">M34</strain>
    </source>
</reference>
<evidence type="ECO:0000256" key="1">
    <source>
        <dbReference type="ARBA" id="ARBA00001947"/>
    </source>
</evidence>
<dbReference type="InterPro" id="IPR047109">
    <property type="entry name" value="CAD-like"/>
</dbReference>
<keyword evidence="3" id="KW-0862">Zinc</keyword>
<dbReference type="OrthoDB" id="1879366at2759"/>
<dbReference type="PANTHER" id="PTHR42683">
    <property type="entry name" value="ALDEHYDE REDUCTASE"/>
    <property type="match status" value="1"/>
</dbReference>
<protein>
    <recommendedName>
        <fullName evidence="5">Enoyl reductase (ER) domain-containing protein</fullName>
    </recommendedName>
</protein>
<dbReference type="EMBL" id="JAFJYH010000200">
    <property type="protein sequence ID" value="KAG4416012.1"/>
    <property type="molecule type" value="Genomic_DNA"/>
</dbReference>